<dbReference type="InParanoid" id="K3W8S9"/>
<accession>K3W8S9</accession>
<proteinExistence type="predicted"/>
<organism evidence="1 2">
    <name type="scientific">Globisporangium ultimum (strain ATCC 200006 / CBS 805.95 / DAOM BR144)</name>
    <name type="common">Pythium ultimum</name>
    <dbReference type="NCBI Taxonomy" id="431595"/>
    <lineage>
        <taxon>Eukaryota</taxon>
        <taxon>Sar</taxon>
        <taxon>Stramenopiles</taxon>
        <taxon>Oomycota</taxon>
        <taxon>Peronosporomycetes</taxon>
        <taxon>Pythiales</taxon>
        <taxon>Pythiaceae</taxon>
        <taxon>Globisporangium</taxon>
    </lineage>
</organism>
<reference evidence="2" key="1">
    <citation type="journal article" date="2010" name="Genome Biol.">
        <title>Genome sequence of the necrotrophic plant pathogen Pythium ultimum reveals original pathogenicity mechanisms and effector repertoire.</title>
        <authorList>
            <person name="Levesque C.A."/>
            <person name="Brouwer H."/>
            <person name="Cano L."/>
            <person name="Hamilton J.P."/>
            <person name="Holt C."/>
            <person name="Huitema E."/>
            <person name="Raffaele S."/>
            <person name="Robideau G.P."/>
            <person name="Thines M."/>
            <person name="Win J."/>
            <person name="Zerillo M.M."/>
            <person name="Beakes G.W."/>
            <person name="Boore J.L."/>
            <person name="Busam D."/>
            <person name="Dumas B."/>
            <person name="Ferriera S."/>
            <person name="Fuerstenberg S.I."/>
            <person name="Gachon C.M."/>
            <person name="Gaulin E."/>
            <person name="Govers F."/>
            <person name="Grenville-Briggs L."/>
            <person name="Horner N."/>
            <person name="Hostetler J."/>
            <person name="Jiang R.H."/>
            <person name="Johnson J."/>
            <person name="Krajaejun T."/>
            <person name="Lin H."/>
            <person name="Meijer H.J."/>
            <person name="Moore B."/>
            <person name="Morris P."/>
            <person name="Phuntmart V."/>
            <person name="Puiu D."/>
            <person name="Shetty J."/>
            <person name="Stajich J.E."/>
            <person name="Tripathy S."/>
            <person name="Wawra S."/>
            <person name="van West P."/>
            <person name="Whitty B.R."/>
            <person name="Coutinho P.M."/>
            <person name="Henrissat B."/>
            <person name="Martin F."/>
            <person name="Thomas P.D."/>
            <person name="Tyler B.M."/>
            <person name="De Vries R.P."/>
            <person name="Kamoun S."/>
            <person name="Yandell M."/>
            <person name="Tisserat N."/>
            <person name="Buell C.R."/>
        </authorList>
    </citation>
    <scope>NUCLEOTIDE SEQUENCE</scope>
    <source>
        <strain evidence="2">DAOM:BR144</strain>
    </source>
</reference>
<evidence type="ECO:0000313" key="2">
    <source>
        <dbReference type="Proteomes" id="UP000019132"/>
    </source>
</evidence>
<sequence length="159" mass="17521">MMAKSGSKKNSCEKQVTMALNSPQLGEIPIRGVSSVRRFDEPNRSVIVFTSRLVISETGLLFREEGWMIMSSISSGSGCSSSPPSTLLQIYYRVFGEMSAAARAVMPEKSARLHEFVLNALFQRMRVHHLEVQNTLVQELDALQTGGMLSSPVLTKCPV</sequence>
<reference evidence="2" key="2">
    <citation type="submission" date="2010-04" db="EMBL/GenBank/DDBJ databases">
        <authorList>
            <person name="Buell R."/>
            <person name="Hamilton J."/>
            <person name="Hostetler J."/>
        </authorList>
    </citation>
    <scope>NUCLEOTIDE SEQUENCE [LARGE SCALE GENOMIC DNA]</scope>
    <source>
        <strain evidence="2">DAOM:BR144</strain>
    </source>
</reference>
<reference evidence="1" key="3">
    <citation type="submission" date="2015-02" db="UniProtKB">
        <authorList>
            <consortium name="EnsemblProtists"/>
        </authorList>
    </citation>
    <scope>IDENTIFICATION</scope>
    <source>
        <strain evidence="1">DAOM BR144</strain>
    </source>
</reference>
<dbReference type="Proteomes" id="UP000019132">
    <property type="component" value="Unassembled WGS sequence"/>
</dbReference>
<keyword evidence="2" id="KW-1185">Reference proteome</keyword>
<dbReference type="AlphaFoldDB" id="K3W8S9"/>
<dbReference type="EMBL" id="GL376626">
    <property type="status" value="NOT_ANNOTATED_CDS"/>
    <property type="molecule type" value="Genomic_DNA"/>
</dbReference>
<name>K3W8S9_GLOUD</name>
<protein>
    <submittedName>
        <fullName evidence="1">Uncharacterized protein</fullName>
    </submittedName>
</protein>
<dbReference type="EnsemblProtists" id="PYU1_T001370">
    <property type="protein sequence ID" value="PYU1_T001370"/>
    <property type="gene ID" value="PYU1_G001370"/>
</dbReference>
<dbReference type="VEuPathDB" id="FungiDB:PYU1_G001370"/>
<dbReference type="HOGENOM" id="CLU_1691436_0_0_1"/>
<evidence type="ECO:0000313" key="1">
    <source>
        <dbReference type="EnsemblProtists" id="PYU1_T001370"/>
    </source>
</evidence>